<dbReference type="EMBL" id="JAQQPM010000007">
    <property type="protein sequence ID" value="KAK2073347.1"/>
    <property type="molecule type" value="Genomic_DNA"/>
</dbReference>
<dbReference type="Proteomes" id="UP001217918">
    <property type="component" value="Unassembled WGS sequence"/>
</dbReference>
<dbReference type="SUPFAM" id="SSF53098">
    <property type="entry name" value="Ribonuclease H-like"/>
    <property type="match status" value="1"/>
</dbReference>
<dbReference type="GO" id="GO:0015074">
    <property type="term" value="P:DNA integration"/>
    <property type="evidence" value="ECO:0007669"/>
    <property type="project" value="InterPro"/>
</dbReference>
<dbReference type="GO" id="GO:0005634">
    <property type="term" value="C:nucleus"/>
    <property type="evidence" value="ECO:0007669"/>
    <property type="project" value="UniProtKB-ARBA"/>
</dbReference>
<evidence type="ECO:0000256" key="1">
    <source>
        <dbReference type="ARBA" id="ARBA00022884"/>
    </source>
</evidence>
<dbReference type="Pfam" id="PF07727">
    <property type="entry name" value="RVT_2"/>
    <property type="match status" value="1"/>
</dbReference>
<dbReference type="GO" id="GO:0003723">
    <property type="term" value="F:RNA binding"/>
    <property type="evidence" value="ECO:0007669"/>
    <property type="project" value="UniProtKB-KW"/>
</dbReference>
<accession>A0AAD9IAP9</accession>
<feature type="region of interest" description="Disordered" evidence="2">
    <location>
        <begin position="628"/>
        <end position="658"/>
    </location>
</feature>
<gene>
    <name evidence="4" type="ORF">P8C59_007636</name>
</gene>
<feature type="compositionally biased region" description="Polar residues" evidence="2">
    <location>
        <begin position="640"/>
        <end position="658"/>
    </location>
</feature>
<dbReference type="InterPro" id="IPR036397">
    <property type="entry name" value="RNaseH_sf"/>
</dbReference>
<protein>
    <recommendedName>
        <fullName evidence="3">Integrase catalytic domain-containing protein</fullName>
    </recommendedName>
</protein>
<dbReference type="InterPro" id="IPR012337">
    <property type="entry name" value="RNaseH-like_sf"/>
</dbReference>
<dbReference type="InterPro" id="IPR001584">
    <property type="entry name" value="Integrase_cat-core"/>
</dbReference>
<organism evidence="4 5">
    <name type="scientific">Phyllachora maydis</name>
    <dbReference type="NCBI Taxonomy" id="1825666"/>
    <lineage>
        <taxon>Eukaryota</taxon>
        <taxon>Fungi</taxon>
        <taxon>Dikarya</taxon>
        <taxon>Ascomycota</taxon>
        <taxon>Pezizomycotina</taxon>
        <taxon>Sordariomycetes</taxon>
        <taxon>Sordariomycetidae</taxon>
        <taxon>Phyllachorales</taxon>
        <taxon>Phyllachoraceae</taxon>
        <taxon>Phyllachora</taxon>
    </lineage>
</organism>
<dbReference type="PROSITE" id="PS50994">
    <property type="entry name" value="INTEGRASE"/>
    <property type="match status" value="1"/>
</dbReference>
<dbReference type="InterPro" id="IPR013103">
    <property type="entry name" value="RVT_2"/>
</dbReference>
<sequence>MTPIIEDAIVSEAIEPKKRYKLRNSLAKGTTLEGVGPFLRGKRPYRPHVGLGHIGLCLLKKTSSITKGLPNFNKIKEADFYCSSYNQGKVVRRVSKALIPDLPRVLDLIEGNTVKIRPGPYNRNPIVLLLVNRKCIYRWVFNLPNKLGPIVANAIKGFLRGLRNGFGRYPTKFHFNGGTEITDLLTTWLAKRGIKFSTSTPYIYKQNGLVERSYFILEAIVELVNSIAITYQETTPFQALFDKLEPGTPYIPNLERYRAIGAREEAIIPLEKRSKSLKFTSRTEKCKLLVVLGSKTYLVYLPSRRAVLKTSIVKFIEDNIVLSQPTNNTALEGELVDLDLDLEGAVSPDPSNLNTKKPISIEIGPSKLKPYEYSSNSKLDKPLSDKPINPVIVESTRPTISIRKPELPEAFPQTIEPIFTPKPIEEIEQANFIGAFLNSALKEEIDIEIPKGLLDLVASNKAIYKLLLKYGYNPSTPSIIKLSKALYSLKQSPREWQDKLKILLKSLGYLPLILDPGVFYDTKTCYFIVTYIDDCLFIGPNIGYITDLKKRLNRYIEEAVSCFNLADSKPISIPLEPIKSHLNAAKNLLKYLNSTKDYSICFSYNGNTVANLGPKLSNSSNITTKLSRDFHSKEGPRPPTTTSTTIVDSRNGKGSSRTSIINSSLVPIGFSDSDFTGDKATSKSTYSYLYKLAEAIREV</sequence>
<reference evidence="4" key="1">
    <citation type="journal article" date="2023" name="Mol. Plant Microbe Interact.">
        <title>Elucidating the Obligate Nature and Biological Capacity of an Invasive Fungal Corn Pathogen.</title>
        <authorList>
            <person name="MacCready J.S."/>
            <person name="Roggenkamp E.M."/>
            <person name="Gdanetz K."/>
            <person name="Chilvers M.I."/>
        </authorList>
    </citation>
    <scope>NUCLEOTIDE SEQUENCE</scope>
    <source>
        <strain evidence="4">PM02</strain>
    </source>
</reference>
<evidence type="ECO:0000256" key="2">
    <source>
        <dbReference type="SAM" id="MobiDB-lite"/>
    </source>
</evidence>
<evidence type="ECO:0000313" key="4">
    <source>
        <dbReference type="EMBL" id="KAK2073347.1"/>
    </source>
</evidence>
<name>A0AAD9IAP9_9PEZI</name>
<comment type="caution">
    <text evidence="4">The sequence shown here is derived from an EMBL/GenBank/DDBJ whole genome shotgun (WGS) entry which is preliminary data.</text>
</comment>
<feature type="domain" description="Integrase catalytic" evidence="3">
    <location>
        <begin position="96"/>
        <end position="277"/>
    </location>
</feature>
<evidence type="ECO:0000259" key="3">
    <source>
        <dbReference type="PROSITE" id="PS50994"/>
    </source>
</evidence>
<proteinExistence type="predicted"/>
<keyword evidence="5" id="KW-1185">Reference proteome</keyword>
<dbReference type="AlphaFoldDB" id="A0AAD9IAP9"/>
<keyword evidence="1" id="KW-0694">RNA-binding</keyword>
<evidence type="ECO:0000313" key="5">
    <source>
        <dbReference type="Proteomes" id="UP001217918"/>
    </source>
</evidence>
<dbReference type="Gene3D" id="3.30.420.10">
    <property type="entry name" value="Ribonuclease H-like superfamily/Ribonuclease H"/>
    <property type="match status" value="1"/>
</dbReference>